<evidence type="ECO:0000256" key="1">
    <source>
        <dbReference type="ARBA" id="ARBA00022679"/>
    </source>
</evidence>
<dbReference type="SUPFAM" id="SSF53448">
    <property type="entry name" value="Nucleotide-diphospho-sugar transferases"/>
    <property type="match status" value="1"/>
</dbReference>
<dbReference type="EMBL" id="PDNB01000038">
    <property type="protein sequence ID" value="PGH14125.1"/>
    <property type="molecule type" value="Genomic_DNA"/>
</dbReference>
<feature type="region of interest" description="Disordered" evidence="2">
    <location>
        <begin position="124"/>
        <end position="146"/>
    </location>
</feature>
<dbReference type="PANTHER" id="PTHR19136">
    <property type="entry name" value="MOLYBDENUM COFACTOR GUANYLYLTRANSFERASE"/>
    <property type="match status" value="1"/>
</dbReference>
<dbReference type="Proteomes" id="UP000223968">
    <property type="component" value="Unassembled WGS sequence"/>
</dbReference>
<evidence type="ECO:0000313" key="5">
    <source>
        <dbReference type="Proteomes" id="UP000223968"/>
    </source>
</evidence>
<dbReference type="Pfam" id="PF12804">
    <property type="entry name" value="NTP_transf_3"/>
    <property type="match status" value="2"/>
</dbReference>
<feature type="compositionally biased region" description="Polar residues" evidence="2">
    <location>
        <begin position="124"/>
        <end position="133"/>
    </location>
</feature>
<organism evidence="4 5">
    <name type="scientific">Helicocarpus griseus UAMH5409</name>
    <dbReference type="NCBI Taxonomy" id="1447875"/>
    <lineage>
        <taxon>Eukaryota</taxon>
        <taxon>Fungi</taxon>
        <taxon>Dikarya</taxon>
        <taxon>Ascomycota</taxon>
        <taxon>Pezizomycotina</taxon>
        <taxon>Eurotiomycetes</taxon>
        <taxon>Eurotiomycetidae</taxon>
        <taxon>Onygenales</taxon>
        <taxon>Ajellomycetaceae</taxon>
        <taxon>Helicocarpus</taxon>
    </lineage>
</organism>
<proteinExistence type="predicted"/>
<evidence type="ECO:0000259" key="3">
    <source>
        <dbReference type="Pfam" id="PF12804"/>
    </source>
</evidence>
<evidence type="ECO:0000313" key="4">
    <source>
        <dbReference type="EMBL" id="PGH14125.1"/>
    </source>
</evidence>
<dbReference type="PANTHER" id="PTHR19136:SF81">
    <property type="entry name" value="MOLYBDENUM COFACTOR GUANYLYLTRANSFERASE"/>
    <property type="match status" value="1"/>
</dbReference>
<feature type="domain" description="MobA-like NTP transferase" evidence="3">
    <location>
        <begin position="146"/>
        <end position="248"/>
    </location>
</feature>
<reference evidence="4 5" key="1">
    <citation type="submission" date="2017-10" db="EMBL/GenBank/DDBJ databases">
        <title>Comparative genomics in systemic dimorphic fungi from Ajellomycetaceae.</title>
        <authorList>
            <person name="Munoz J.F."/>
            <person name="Mcewen J.G."/>
            <person name="Clay O.K."/>
            <person name="Cuomo C.A."/>
        </authorList>
    </citation>
    <scope>NUCLEOTIDE SEQUENCE [LARGE SCALE GENOMIC DNA]</scope>
    <source>
        <strain evidence="4 5">UAMH5409</strain>
    </source>
</reference>
<dbReference type="GO" id="GO:0016779">
    <property type="term" value="F:nucleotidyltransferase activity"/>
    <property type="evidence" value="ECO:0007669"/>
    <property type="project" value="TreeGrafter"/>
</dbReference>
<dbReference type="Gene3D" id="3.90.550.10">
    <property type="entry name" value="Spore Coat Polysaccharide Biosynthesis Protein SpsA, Chain A"/>
    <property type="match status" value="1"/>
</dbReference>
<accession>A0A2B7XYV4</accession>
<evidence type="ECO:0000256" key="2">
    <source>
        <dbReference type="SAM" id="MobiDB-lite"/>
    </source>
</evidence>
<sequence length="298" mass="32419">MSFQALLLAGGQSSRMGARKELLRFTDTSPPLYLHLARVLKAAFPALEVVYISLRDPSAVSDILEASANSMQHVQLEGLVKGSGTGSGCSKDEEAIAFRASGDDGVEVRIRFLYDEDMAKTMATSTSNLQRNSVDQESKPKSKSNNIGPAAGLLAAHSAKPTATWLVVACDYPLLSTSALHYLQEQHYTIATTDSGTNASSCEPPLLTCYRNTQGYCEPLLGMWTPEALSILARNVEQGRTGPRFVIEELGSGGKGQVRLVVPRDERWLFNANTVGEWREAVGLFMEGKGEERKEFVN</sequence>
<keyword evidence="1" id="KW-0808">Transferase</keyword>
<dbReference type="InterPro" id="IPR025877">
    <property type="entry name" value="MobA-like_NTP_Trfase"/>
</dbReference>
<protein>
    <recommendedName>
        <fullName evidence="3">MobA-like NTP transferase domain-containing protein</fullName>
    </recommendedName>
</protein>
<name>A0A2B7XYV4_9EURO</name>
<comment type="caution">
    <text evidence="4">The sequence shown here is derived from an EMBL/GenBank/DDBJ whole genome shotgun (WGS) entry which is preliminary data.</text>
</comment>
<dbReference type="InterPro" id="IPR029044">
    <property type="entry name" value="Nucleotide-diphossugar_trans"/>
</dbReference>
<feature type="domain" description="MobA-like NTP transferase" evidence="3">
    <location>
        <begin position="5"/>
        <end position="62"/>
    </location>
</feature>
<gene>
    <name evidence="4" type="ORF">AJ79_03242</name>
</gene>
<keyword evidence="5" id="KW-1185">Reference proteome</keyword>
<dbReference type="OrthoDB" id="20872at2759"/>
<dbReference type="AlphaFoldDB" id="A0A2B7XYV4"/>